<proteinExistence type="predicted"/>
<reference evidence="1 2" key="1">
    <citation type="submission" date="2024-02" db="EMBL/GenBank/DDBJ databases">
        <title>Genome analysis and characterization of Microbaculum marinisediminis sp. nov., isolated from marine sediment.</title>
        <authorList>
            <person name="Du Z.-J."/>
            <person name="Ye Y.-Q."/>
            <person name="Zhang Z.-R."/>
            <person name="Yuan S.-M."/>
            <person name="Zhang X.-Y."/>
        </authorList>
    </citation>
    <scope>NUCLEOTIDE SEQUENCE [LARGE SCALE GENOMIC DNA]</scope>
    <source>
        <strain evidence="1 2">SDUM1044001</strain>
    </source>
</reference>
<evidence type="ECO:0000313" key="1">
    <source>
        <dbReference type="EMBL" id="MEJ8570751.1"/>
    </source>
</evidence>
<comment type="caution">
    <text evidence="1">The sequence shown here is derived from an EMBL/GenBank/DDBJ whole genome shotgun (WGS) entry which is preliminary data.</text>
</comment>
<name>A0AAW9RLR3_9HYPH</name>
<accession>A0AAW9RLR3</accession>
<evidence type="ECO:0000313" key="2">
    <source>
        <dbReference type="Proteomes" id="UP001378188"/>
    </source>
</evidence>
<keyword evidence="2" id="KW-1185">Reference proteome</keyword>
<dbReference type="AlphaFoldDB" id="A0AAW9RLR3"/>
<dbReference type="Proteomes" id="UP001378188">
    <property type="component" value="Unassembled WGS sequence"/>
</dbReference>
<dbReference type="EMBL" id="JAZHOF010000002">
    <property type="protein sequence ID" value="MEJ8570751.1"/>
    <property type="molecule type" value="Genomic_DNA"/>
</dbReference>
<organism evidence="1 2">
    <name type="scientific">Microbaculum marinum</name>
    <dbReference type="NCBI Taxonomy" id="1764581"/>
    <lineage>
        <taxon>Bacteria</taxon>
        <taxon>Pseudomonadati</taxon>
        <taxon>Pseudomonadota</taxon>
        <taxon>Alphaproteobacteria</taxon>
        <taxon>Hyphomicrobiales</taxon>
        <taxon>Tepidamorphaceae</taxon>
        <taxon>Microbaculum</taxon>
    </lineage>
</organism>
<gene>
    <name evidence="1" type="ORF">V3328_04660</name>
</gene>
<dbReference type="RefSeq" id="WP_340328497.1">
    <property type="nucleotide sequence ID" value="NZ_JAZHOF010000002.1"/>
</dbReference>
<sequence length="55" mass="5962">MSLRTLPEARTLPRPQGYRWDAPSDALANWADTPLAADGDTDTTISMFDVIGADP</sequence>
<protein>
    <submittedName>
        <fullName evidence="1">Uncharacterized protein</fullName>
    </submittedName>
</protein>